<dbReference type="OrthoDB" id="8017863at2"/>
<accession>A0A2S9QDD4</accession>
<name>A0A2S9QDD4_9HYPH</name>
<dbReference type="EMBL" id="PUEJ01000004">
    <property type="protein sequence ID" value="PRH87358.1"/>
    <property type="molecule type" value="Genomic_DNA"/>
</dbReference>
<evidence type="ECO:0000313" key="2">
    <source>
        <dbReference type="EMBL" id="PRH87358.1"/>
    </source>
</evidence>
<dbReference type="AlphaFoldDB" id="A0A2S9QDD4"/>
<dbReference type="Pfam" id="PF16998">
    <property type="entry name" value="17kDa_Anti_2"/>
    <property type="match status" value="1"/>
</dbReference>
<dbReference type="Proteomes" id="UP000237682">
    <property type="component" value="Unassembled WGS sequence"/>
</dbReference>
<dbReference type="InterPro" id="IPR032635">
    <property type="entry name" value="Anti_2"/>
</dbReference>
<comment type="caution">
    <text evidence="2">The sequence shown here is derived from an EMBL/GenBank/DDBJ whole genome shotgun (WGS) entry which is preliminary data.</text>
</comment>
<sequence length="166" mass="17546">MFSLFAFKGAYNAYRVRGPLSALFAGVILTGCAISTPLGPIFGSAEDQTTTGSIPAQDLRFNASMTDADWQQAKAALQAAMDPQNPGASIQWSNMATNAHGSVTPVAEPYVENKLTCRSFVAAQSGQSGGTVRGSNPAQWYQGKSCRKSGTPWSIVSVQPWALPRA</sequence>
<proteinExistence type="predicted"/>
<gene>
    <name evidence="2" type="ORF">C5L14_12095</name>
</gene>
<keyword evidence="3" id="KW-1185">Reference proteome</keyword>
<organism evidence="2 3">
    <name type="scientific">Labrys okinawensis</name>
    <dbReference type="NCBI Taxonomy" id="346911"/>
    <lineage>
        <taxon>Bacteria</taxon>
        <taxon>Pseudomonadati</taxon>
        <taxon>Pseudomonadota</taxon>
        <taxon>Alphaproteobacteria</taxon>
        <taxon>Hyphomicrobiales</taxon>
        <taxon>Xanthobacteraceae</taxon>
        <taxon>Labrys</taxon>
    </lineage>
</organism>
<reference evidence="2 3" key="1">
    <citation type="submission" date="2018-02" db="EMBL/GenBank/DDBJ databases">
        <title>Whole genome sequencing of endophytic bacterium.</title>
        <authorList>
            <person name="Eedara R."/>
            <person name="Podile A.R."/>
        </authorList>
    </citation>
    <scope>NUCLEOTIDE SEQUENCE [LARGE SCALE GENOMIC DNA]</scope>
    <source>
        <strain evidence="2 3">RP1T</strain>
    </source>
</reference>
<evidence type="ECO:0000313" key="3">
    <source>
        <dbReference type="Proteomes" id="UP000237682"/>
    </source>
</evidence>
<protein>
    <recommendedName>
        <fullName evidence="1">Surface antigen domain-containing protein</fullName>
    </recommendedName>
</protein>
<evidence type="ECO:0000259" key="1">
    <source>
        <dbReference type="Pfam" id="PF16998"/>
    </source>
</evidence>
<feature type="domain" description="Surface antigen" evidence="1">
    <location>
        <begin position="45"/>
        <end position="161"/>
    </location>
</feature>